<dbReference type="InterPro" id="IPR042869">
    <property type="entry name" value="ARHGAP11A/B"/>
</dbReference>
<proteinExistence type="predicted"/>
<dbReference type="SMART" id="SM00324">
    <property type="entry name" value="RhoGAP"/>
    <property type="match status" value="1"/>
</dbReference>
<dbReference type="PANTHER" id="PTHR15670:SF4">
    <property type="entry name" value="RHO GTPASE-ACTIVATING PROTEIN 11A"/>
    <property type="match status" value="1"/>
</dbReference>
<dbReference type="AlphaFoldDB" id="A0A8U1C4T0"/>
<evidence type="ECO:0000313" key="4">
    <source>
        <dbReference type="RefSeq" id="XP_038862079.1"/>
    </source>
</evidence>
<feature type="compositionally biased region" description="Polar residues" evidence="1">
    <location>
        <begin position="331"/>
        <end position="341"/>
    </location>
</feature>
<dbReference type="GeneID" id="120057568"/>
<accession>A0A8U1C4T0</accession>
<evidence type="ECO:0000313" key="3">
    <source>
        <dbReference type="Proteomes" id="UP000808372"/>
    </source>
</evidence>
<dbReference type="Pfam" id="PF00620">
    <property type="entry name" value="RhoGAP"/>
    <property type="match status" value="1"/>
</dbReference>
<feature type="region of interest" description="Disordered" evidence="1">
    <location>
        <begin position="313"/>
        <end position="376"/>
    </location>
</feature>
<dbReference type="SUPFAM" id="SSF48350">
    <property type="entry name" value="GTPase activation domain, GAP"/>
    <property type="match status" value="1"/>
</dbReference>
<dbReference type="InterPro" id="IPR000198">
    <property type="entry name" value="RhoGAP_dom"/>
</dbReference>
<dbReference type="InterPro" id="IPR008936">
    <property type="entry name" value="Rho_GTPase_activation_prot"/>
</dbReference>
<evidence type="ECO:0000256" key="1">
    <source>
        <dbReference type="SAM" id="MobiDB-lite"/>
    </source>
</evidence>
<sequence length="376" mass="41380">MPNPMDDRLRVVAVIHALKASGVRVKNWKNFLNGPYTSDPVRQENQSKFAFGRDLILLPQCDLTDMSGTVPKFLVDACEFLSQHLHTEGLFRKTGSFSRMRALRAGLEQGETVFSLPHSATLQPCDVASLVKQFLRELPSPLIPMDLQVPLCRAQGLEEEGGQEQGKDGALLLTALFPPSHSRALRYFCTFLRQTAQRCKENRMEVGNLALVIAPNLLHCPAGGSKLTAGTERRLHRQAAVIKKLIIHADRIGVVPPSIMDMATVAESSTPPVDGGRFQERAGLGVYRLLGHQRRRSVGEIFVDALSKLKTGRTHTGLLHPPDNSEAAVGQSPTRSHTSVLSGVEGSREHELSVTLTASEKRRNHKKDQKTSNKSI</sequence>
<dbReference type="PANTHER" id="PTHR15670">
    <property type="entry name" value="RHO GTPASE ACTIVATING PROTEIN 11A"/>
    <property type="match status" value="1"/>
</dbReference>
<dbReference type="Proteomes" id="UP000808372">
    <property type="component" value="Chromosome 12"/>
</dbReference>
<protein>
    <submittedName>
        <fullName evidence="4">Rho GTPase-activating protein 11B-like</fullName>
    </submittedName>
</protein>
<dbReference type="RefSeq" id="XP_038862079.1">
    <property type="nucleotide sequence ID" value="XM_039006151.1"/>
</dbReference>
<dbReference type="KEGG" id="snh:120057568"/>
<dbReference type="GO" id="GO:0005096">
    <property type="term" value="F:GTPase activator activity"/>
    <property type="evidence" value="ECO:0007669"/>
    <property type="project" value="TreeGrafter"/>
</dbReference>
<dbReference type="Gene3D" id="1.10.555.10">
    <property type="entry name" value="Rho GTPase activation protein"/>
    <property type="match status" value="1"/>
</dbReference>
<reference evidence="4" key="1">
    <citation type="submission" date="2025-08" db="UniProtKB">
        <authorList>
            <consortium name="RefSeq"/>
        </authorList>
    </citation>
    <scope>IDENTIFICATION</scope>
    <source>
        <tissue evidence="4">White muscle</tissue>
    </source>
</reference>
<gene>
    <name evidence="4" type="primary">LOC120057568</name>
</gene>
<organism evidence="3 4">
    <name type="scientific">Salvelinus namaycush</name>
    <name type="common">Lake trout</name>
    <name type="synonym">Salmo namaycush</name>
    <dbReference type="NCBI Taxonomy" id="8040"/>
    <lineage>
        <taxon>Eukaryota</taxon>
        <taxon>Metazoa</taxon>
        <taxon>Chordata</taxon>
        <taxon>Craniata</taxon>
        <taxon>Vertebrata</taxon>
        <taxon>Euteleostomi</taxon>
        <taxon>Actinopterygii</taxon>
        <taxon>Neopterygii</taxon>
        <taxon>Teleostei</taxon>
        <taxon>Protacanthopterygii</taxon>
        <taxon>Salmoniformes</taxon>
        <taxon>Salmonidae</taxon>
        <taxon>Salmoninae</taxon>
        <taxon>Salvelinus</taxon>
    </lineage>
</organism>
<feature type="domain" description="Rho-GAP" evidence="2">
    <location>
        <begin position="61"/>
        <end position="253"/>
    </location>
</feature>
<evidence type="ECO:0000259" key="2">
    <source>
        <dbReference type="PROSITE" id="PS50238"/>
    </source>
</evidence>
<keyword evidence="3" id="KW-1185">Reference proteome</keyword>
<dbReference type="PROSITE" id="PS50238">
    <property type="entry name" value="RHOGAP"/>
    <property type="match status" value="1"/>
</dbReference>
<dbReference type="GO" id="GO:0007165">
    <property type="term" value="P:signal transduction"/>
    <property type="evidence" value="ECO:0007669"/>
    <property type="project" value="InterPro"/>
</dbReference>
<name>A0A8U1C4T0_SALNM</name>